<name>A0A8K0WN00_9HYPO</name>
<keyword evidence="1" id="KW-0732">Signal</keyword>
<gene>
    <name evidence="2" type="ORF">B0I35DRAFT_452651</name>
</gene>
<organism evidence="2 3">
    <name type="scientific">Stachybotrys elegans</name>
    <dbReference type="NCBI Taxonomy" id="80388"/>
    <lineage>
        <taxon>Eukaryota</taxon>
        <taxon>Fungi</taxon>
        <taxon>Dikarya</taxon>
        <taxon>Ascomycota</taxon>
        <taxon>Pezizomycotina</taxon>
        <taxon>Sordariomycetes</taxon>
        <taxon>Hypocreomycetidae</taxon>
        <taxon>Hypocreales</taxon>
        <taxon>Stachybotryaceae</taxon>
        <taxon>Stachybotrys</taxon>
    </lineage>
</organism>
<dbReference type="EMBL" id="JAGPNK010000011">
    <property type="protein sequence ID" value="KAH7311364.1"/>
    <property type="molecule type" value="Genomic_DNA"/>
</dbReference>
<dbReference type="CDD" id="cd22997">
    <property type="entry name" value="GT_LH"/>
    <property type="match status" value="1"/>
</dbReference>
<sequence>MSRFAFRGAVLAGLLVIPLLLLLLMPKISSFGSQASKGPRLVYILPADNPGPSLCKVIISGMATGFPSPVVINWKEDYRQRHLGGSHLMKISGTLRYLETMLLETTHPDDRLHDDDLVVLVDAYDIWLQLPPSVLIERYHTSNRIANERLAQQWTAKREMPMKQTIIASVQKRCWPGADLPFQTECDKVPQSTARKDLYGDKTDEPLGILSLGNVYHNQRPRFYNSGTIIGPARDMLRYLRRTQERMAMILIKHPELSSDQGVFSEIFADQEVWRTEARKFNNAETLQDERDLAMAAEDFEFHVGLDYTQQLFIPTVFEEEDGDIIALNDAASIAQHSASLGISPVRLKGVPEDVLRAANPLARVTDKDKETADWGEMPMYADFFSEAIPVVVHHNAHRGGLKERRVWWWDRMWYFPYLRQFVHNYLNDYKFQPLARVAVGQDGAETTYWPLPSERHKRMPRMFKPENATEGLPEMAWDVLCPGTEEEEKKRTWYDEVFRDGKGPLPA</sequence>
<evidence type="ECO:0000256" key="1">
    <source>
        <dbReference type="SAM" id="SignalP"/>
    </source>
</evidence>
<proteinExistence type="predicted"/>
<accession>A0A8K0WN00</accession>
<feature type="signal peptide" evidence="1">
    <location>
        <begin position="1"/>
        <end position="30"/>
    </location>
</feature>
<comment type="caution">
    <text evidence="2">The sequence shown here is derived from an EMBL/GenBank/DDBJ whole genome shotgun (WGS) entry which is preliminary data.</text>
</comment>
<dbReference type="OrthoDB" id="422736at2759"/>
<keyword evidence="3" id="KW-1185">Reference proteome</keyword>
<dbReference type="PANTHER" id="PTHR36587:SF2">
    <property type="entry name" value="EXPRESSION SITE-ASSOCIATED GENE 3 (ESAG3)-LIKE PROTEIN"/>
    <property type="match status" value="1"/>
</dbReference>
<protein>
    <submittedName>
        <fullName evidence="2">Uncharacterized protein</fullName>
    </submittedName>
</protein>
<dbReference type="Proteomes" id="UP000813444">
    <property type="component" value="Unassembled WGS sequence"/>
</dbReference>
<dbReference type="PANTHER" id="PTHR36587">
    <property type="entry name" value="EXPRESSION SITE-ASSOCIATED GENE 3 (ESAG3)-LIKE PROTEIN"/>
    <property type="match status" value="1"/>
</dbReference>
<feature type="chain" id="PRO_5035461817" evidence="1">
    <location>
        <begin position="31"/>
        <end position="508"/>
    </location>
</feature>
<reference evidence="2" key="1">
    <citation type="journal article" date="2021" name="Nat. Commun.">
        <title>Genetic determinants of endophytism in the Arabidopsis root mycobiome.</title>
        <authorList>
            <person name="Mesny F."/>
            <person name="Miyauchi S."/>
            <person name="Thiergart T."/>
            <person name="Pickel B."/>
            <person name="Atanasova L."/>
            <person name="Karlsson M."/>
            <person name="Huettel B."/>
            <person name="Barry K.W."/>
            <person name="Haridas S."/>
            <person name="Chen C."/>
            <person name="Bauer D."/>
            <person name="Andreopoulos W."/>
            <person name="Pangilinan J."/>
            <person name="LaButti K."/>
            <person name="Riley R."/>
            <person name="Lipzen A."/>
            <person name="Clum A."/>
            <person name="Drula E."/>
            <person name="Henrissat B."/>
            <person name="Kohler A."/>
            <person name="Grigoriev I.V."/>
            <person name="Martin F.M."/>
            <person name="Hacquard S."/>
        </authorList>
    </citation>
    <scope>NUCLEOTIDE SEQUENCE</scope>
    <source>
        <strain evidence="2">MPI-CAGE-CH-0235</strain>
    </source>
</reference>
<dbReference type="AlphaFoldDB" id="A0A8K0WN00"/>
<evidence type="ECO:0000313" key="2">
    <source>
        <dbReference type="EMBL" id="KAH7311364.1"/>
    </source>
</evidence>
<evidence type="ECO:0000313" key="3">
    <source>
        <dbReference type="Proteomes" id="UP000813444"/>
    </source>
</evidence>